<evidence type="ECO:0000313" key="3">
    <source>
        <dbReference type="Proteomes" id="UP000298284"/>
    </source>
</evidence>
<feature type="compositionally biased region" description="Basic and acidic residues" evidence="1">
    <location>
        <begin position="1"/>
        <end position="11"/>
    </location>
</feature>
<sequence length="151" mass="16350">MNTPFRLDDHKRRSQPLASPPDRYFDQLPSRVMARVQTTPDTGLAGTWGWLRHLSAPVRTALASAVVLGGFATSFWLTQPAAPVASSATALAAVPQAEMVQYLLASDQRVTLSDLAEFSNTPPDLSDAYLQASAAEVQDALDSQPSEDPYY</sequence>
<feature type="region of interest" description="Disordered" evidence="1">
    <location>
        <begin position="1"/>
        <end position="21"/>
    </location>
</feature>
<dbReference type="OrthoDB" id="893763at2"/>
<protein>
    <submittedName>
        <fullName evidence="2">Uncharacterized protein</fullName>
    </submittedName>
</protein>
<proteinExistence type="predicted"/>
<keyword evidence="3" id="KW-1185">Reference proteome</keyword>
<dbReference type="Proteomes" id="UP000298284">
    <property type="component" value="Unassembled WGS sequence"/>
</dbReference>
<name>A0A4Z0MJ52_9BACT</name>
<dbReference type="EMBL" id="SRKZ01000004">
    <property type="protein sequence ID" value="TGD79574.1"/>
    <property type="molecule type" value="Genomic_DNA"/>
</dbReference>
<evidence type="ECO:0000256" key="1">
    <source>
        <dbReference type="SAM" id="MobiDB-lite"/>
    </source>
</evidence>
<dbReference type="RefSeq" id="WP_135531320.1">
    <property type="nucleotide sequence ID" value="NZ_SRKZ01000004.1"/>
</dbReference>
<evidence type="ECO:0000313" key="2">
    <source>
        <dbReference type="EMBL" id="TGD79574.1"/>
    </source>
</evidence>
<reference evidence="2 3" key="1">
    <citation type="submission" date="2019-04" db="EMBL/GenBank/DDBJ databases">
        <authorList>
            <person name="Feng G."/>
            <person name="Zhang J."/>
            <person name="Zhu H."/>
        </authorList>
    </citation>
    <scope>NUCLEOTIDE SEQUENCE [LARGE SCALE GENOMIC DNA]</scope>
    <source>
        <strain evidence="2 3">JCM 19491</strain>
    </source>
</reference>
<organism evidence="2 3">
    <name type="scientific">Hymenobacter wooponensis</name>
    <dbReference type="NCBI Taxonomy" id="1525360"/>
    <lineage>
        <taxon>Bacteria</taxon>
        <taxon>Pseudomonadati</taxon>
        <taxon>Bacteroidota</taxon>
        <taxon>Cytophagia</taxon>
        <taxon>Cytophagales</taxon>
        <taxon>Hymenobacteraceae</taxon>
        <taxon>Hymenobacter</taxon>
    </lineage>
</organism>
<comment type="caution">
    <text evidence="2">The sequence shown here is derived from an EMBL/GenBank/DDBJ whole genome shotgun (WGS) entry which is preliminary data.</text>
</comment>
<gene>
    <name evidence="2" type="ORF">EU557_15235</name>
</gene>
<dbReference type="AlphaFoldDB" id="A0A4Z0MJ52"/>
<accession>A0A4Z0MJ52</accession>